<dbReference type="OrthoDB" id="426at2759"/>
<dbReference type="GO" id="GO:0030148">
    <property type="term" value="P:sphingolipid biosynthetic process"/>
    <property type="evidence" value="ECO:0007669"/>
    <property type="project" value="TreeGrafter"/>
</dbReference>
<feature type="transmembrane region" description="Helical" evidence="15">
    <location>
        <begin position="142"/>
        <end position="159"/>
    </location>
</feature>
<dbReference type="PANTHER" id="PTHR11035">
    <property type="entry name" value="VERY-LONG-CHAIN (3R)-3-HYDROXYACYL-COA DEHYDRATASE"/>
    <property type="match status" value="1"/>
</dbReference>
<feature type="transmembrane region" description="Helical" evidence="15">
    <location>
        <begin position="111"/>
        <end position="135"/>
    </location>
</feature>
<comment type="catalytic activity">
    <reaction evidence="13">
        <text>a very-long-chain (3R)-3-hydroxyacyl-CoA = a very-long-chain (2E)-enoyl-CoA + H2O</text>
        <dbReference type="Rhea" id="RHEA:45812"/>
        <dbReference type="ChEBI" id="CHEBI:15377"/>
        <dbReference type="ChEBI" id="CHEBI:83728"/>
        <dbReference type="ChEBI" id="CHEBI:85440"/>
        <dbReference type="EC" id="4.2.1.134"/>
    </reaction>
</comment>
<evidence type="ECO:0000256" key="10">
    <source>
        <dbReference type="ARBA" id="ARBA00023136"/>
    </source>
</evidence>
<evidence type="ECO:0000313" key="17">
    <source>
        <dbReference type="Proteomes" id="UP000324585"/>
    </source>
</evidence>
<feature type="transmembrane region" description="Helical" evidence="15">
    <location>
        <begin position="76"/>
        <end position="99"/>
    </location>
</feature>
<dbReference type="InterPro" id="IPR007482">
    <property type="entry name" value="Tyr_Pase-like_PTPLA"/>
</dbReference>
<evidence type="ECO:0000313" key="16">
    <source>
        <dbReference type="EMBL" id="KAA8495928.1"/>
    </source>
</evidence>
<keyword evidence="7" id="KW-0276">Fatty acid metabolism</keyword>
<feature type="transmembrane region" description="Helical" evidence="15">
    <location>
        <begin position="171"/>
        <end position="192"/>
    </location>
</feature>
<feature type="transmembrane region" description="Helical" evidence="15">
    <location>
        <begin position="204"/>
        <end position="228"/>
    </location>
</feature>
<dbReference type="Pfam" id="PF04387">
    <property type="entry name" value="PTPLA"/>
    <property type="match status" value="1"/>
</dbReference>
<feature type="compositionally biased region" description="Basic and acidic residues" evidence="14">
    <location>
        <begin position="1"/>
        <end position="22"/>
    </location>
</feature>
<evidence type="ECO:0000256" key="11">
    <source>
        <dbReference type="ARBA" id="ARBA00023160"/>
    </source>
</evidence>
<dbReference type="OMA" id="SEWWLMY"/>
<dbReference type="UniPathway" id="UPA00094"/>
<evidence type="ECO:0000256" key="2">
    <source>
        <dbReference type="ARBA" id="ARBA00005194"/>
    </source>
</evidence>
<accession>A0A5J4YXS5</accession>
<feature type="region of interest" description="Disordered" evidence="14">
    <location>
        <begin position="1"/>
        <end position="61"/>
    </location>
</feature>
<evidence type="ECO:0000256" key="4">
    <source>
        <dbReference type="ARBA" id="ARBA00013122"/>
    </source>
</evidence>
<evidence type="ECO:0000256" key="8">
    <source>
        <dbReference type="ARBA" id="ARBA00022989"/>
    </source>
</evidence>
<organism evidence="16 17">
    <name type="scientific">Porphyridium purpureum</name>
    <name type="common">Red alga</name>
    <name type="synonym">Porphyridium cruentum</name>
    <dbReference type="NCBI Taxonomy" id="35688"/>
    <lineage>
        <taxon>Eukaryota</taxon>
        <taxon>Rhodophyta</taxon>
        <taxon>Bangiophyceae</taxon>
        <taxon>Porphyridiales</taxon>
        <taxon>Porphyridiaceae</taxon>
        <taxon>Porphyridium</taxon>
    </lineage>
</organism>
<keyword evidence="17" id="KW-1185">Reference proteome</keyword>
<keyword evidence="9" id="KW-0443">Lipid metabolism</keyword>
<evidence type="ECO:0000256" key="3">
    <source>
        <dbReference type="ARBA" id="ARBA00007811"/>
    </source>
</evidence>
<reference evidence="17" key="1">
    <citation type="journal article" date="2019" name="Nat. Commun.">
        <title>Expansion of phycobilisome linker gene families in mesophilic red algae.</title>
        <authorList>
            <person name="Lee J."/>
            <person name="Kim D."/>
            <person name="Bhattacharya D."/>
            <person name="Yoon H.S."/>
        </authorList>
    </citation>
    <scope>NUCLEOTIDE SEQUENCE [LARGE SCALE GENOMIC DNA]</scope>
    <source>
        <strain evidence="17">CCMP 1328</strain>
    </source>
</reference>
<comment type="similarity">
    <text evidence="3">Belongs to the very long-chain fatty acids dehydratase HACD family.</text>
</comment>
<dbReference type="GO" id="GO:0102158">
    <property type="term" value="F:very-long-chain (3R)-3-hydroxyacyl-CoA dehydratase activity"/>
    <property type="evidence" value="ECO:0007669"/>
    <property type="project" value="UniProtKB-EC"/>
</dbReference>
<evidence type="ECO:0000256" key="9">
    <source>
        <dbReference type="ARBA" id="ARBA00023098"/>
    </source>
</evidence>
<keyword evidence="10 15" id="KW-0472">Membrane</keyword>
<comment type="caution">
    <text evidence="16">The sequence shown here is derived from an EMBL/GenBank/DDBJ whole genome shotgun (WGS) entry which is preliminary data.</text>
</comment>
<dbReference type="Proteomes" id="UP000324585">
    <property type="component" value="Unassembled WGS sequence"/>
</dbReference>
<sequence length="280" mass="30887">MYRPGRSEATRVAEPGVRRKETVTGGAFVPETPEDAAGMSAVGDTSDKMTHESSTASAAATNTAGKRGASAGMSAVKYYLFVYNMSMALGWTYILGSLGHCYLNGSGPENAFAYVGFALAVWQTGAIFEVLHAAFGFVRSPVISTFIQVLSRVYVYWLVARPFPQMHQSPVFSSMVFAWCLAEIPRYLTYALSLTGTAPQPLVWVRYSGFMLLYPLGAGSEIVLTYLSLPLQREALPKPWMYVVCILALVCYVPGLPYMYYYMLRQRKKQIGKPKKPKAL</sequence>
<evidence type="ECO:0000256" key="12">
    <source>
        <dbReference type="ARBA" id="ARBA00023239"/>
    </source>
</evidence>
<dbReference type="GO" id="GO:0005789">
    <property type="term" value="C:endoplasmic reticulum membrane"/>
    <property type="evidence" value="ECO:0007669"/>
    <property type="project" value="TreeGrafter"/>
</dbReference>
<evidence type="ECO:0000256" key="7">
    <source>
        <dbReference type="ARBA" id="ARBA00022832"/>
    </source>
</evidence>
<dbReference type="EC" id="4.2.1.134" evidence="4"/>
<dbReference type="PANTHER" id="PTHR11035:SF3">
    <property type="entry name" value="VERY-LONG-CHAIN (3R)-3-HYDROXYACYL-COA DEHYDRATASE"/>
    <property type="match status" value="1"/>
</dbReference>
<gene>
    <name evidence="16" type="ORF">FVE85_2083</name>
</gene>
<protein>
    <recommendedName>
        <fullName evidence="4">very-long-chain (3R)-3-hydroxyacyl-CoA dehydratase</fullName>
        <ecNumber evidence="4">4.2.1.134</ecNumber>
    </recommendedName>
</protein>
<dbReference type="AlphaFoldDB" id="A0A5J4YXS5"/>
<dbReference type="EMBL" id="VRMN01000003">
    <property type="protein sequence ID" value="KAA8495928.1"/>
    <property type="molecule type" value="Genomic_DNA"/>
</dbReference>
<keyword evidence="12" id="KW-0456">Lyase</keyword>
<feature type="transmembrane region" description="Helical" evidence="15">
    <location>
        <begin position="240"/>
        <end position="261"/>
    </location>
</feature>
<keyword evidence="6 15" id="KW-0812">Transmembrane</keyword>
<evidence type="ECO:0000256" key="13">
    <source>
        <dbReference type="ARBA" id="ARBA00036671"/>
    </source>
</evidence>
<keyword evidence="8 15" id="KW-1133">Transmembrane helix</keyword>
<evidence type="ECO:0000256" key="6">
    <source>
        <dbReference type="ARBA" id="ARBA00022692"/>
    </source>
</evidence>
<keyword evidence="11" id="KW-0275">Fatty acid biosynthesis</keyword>
<evidence type="ECO:0000256" key="14">
    <source>
        <dbReference type="SAM" id="MobiDB-lite"/>
    </source>
</evidence>
<comment type="pathway">
    <text evidence="2">Lipid metabolism; fatty acid biosynthesis.</text>
</comment>
<keyword evidence="5" id="KW-0444">Lipid biosynthesis</keyword>
<comment type="subcellular location">
    <subcellularLocation>
        <location evidence="1">Membrane</location>
        <topology evidence="1">Multi-pass membrane protein</topology>
    </subcellularLocation>
</comment>
<evidence type="ECO:0000256" key="1">
    <source>
        <dbReference type="ARBA" id="ARBA00004141"/>
    </source>
</evidence>
<dbReference type="GO" id="GO:0042761">
    <property type="term" value="P:very long-chain fatty acid biosynthetic process"/>
    <property type="evidence" value="ECO:0007669"/>
    <property type="project" value="TreeGrafter"/>
</dbReference>
<evidence type="ECO:0000256" key="15">
    <source>
        <dbReference type="SAM" id="Phobius"/>
    </source>
</evidence>
<evidence type="ECO:0000256" key="5">
    <source>
        <dbReference type="ARBA" id="ARBA00022516"/>
    </source>
</evidence>
<dbReference type="GO" id="GO:0030497">
    <property type="term" value="P:fatty acid elongation"/>
    <property type="evidence" value="ECO:0007669"/>
    <property type="project" value="TreeGrafter"/>
</dbReference>
<proteinExistence type="inferred from homology"/>
<name>A0A5J4YXS5_PORPP</name>